<comment type="caution">
    <text evidence="2">The sequence shown here is derived from an EMBL/GenBank/DDBJ whole genome shotgun (WGS) entry which is preliminary data.</text>
</comment>
<proteinExistence type="predicted"/>
<keyword evidence="1" id="KW-0812">Transmembrane</keyword>
<name>C0XUR5_CORLD</name>
<accession>C0XUR5</accession>
<dbReference type="HOGENOM" id="CLU_2632141_0_0_11"/>
<dbReference type="EMBL" id="ACHJ01000167">
    <property type="protein sequence ID" value="EEI16090.1"/>
    <property type="molecule type" value="Genomic_DNA"/>
</dbReference>
<reference evidence="2" key="1">
    <citation type="submission" date="2009-01" db="EMBL/GenBank/DDBJ databases">
        <authorList>
            <person name="Qin X."/>
            <person name="Bachman B."/>
            <person name="Battles P."/>
            <person name="Bell A."/>
            <person name="Bess C."/>
            <person name="Bickham C."/>
            <person name="Chaboub L."/>
            <person name="Chen D."/>
            <person name="Coyle M."/>
            <person name="Deiros D.R."/>
            <person name="Dinh H."/>
            <person name="Forbes L."/>
            <person name="Fowler G."/>
            <person name="Francisco L."/>
            <person name="Fu Q."/>
            <person name="Gubbala S."/>
            <person name="Hale W."/>
            <person name="Han Y."/>
            <person name="Hemphill L."/>
            <person name="Highlander S.K."/>
            <person name="Hirani K."/>
            <person name="Hogues M."/>
            <person name="Jackson L."/>
            <person name="Jakkamsetti A."/>
            <person name="Javaid M."/>
            <person name="Jiang H."/>
            <person name="Korchina V."/>
            <person name="Kovar C."/>
            <person name="Lara F."/>
            <person name="Lee S."/>
            <person name="Mata R."/>
            <person name="Mathew T."/>
            <person name="Moen C."/>
            <person name="Morales K."/>
            <person name="Munidasa M."/>
            <person name="Nazareth L."/>
            <person name="Ngo R."/>
            <person name="Nguyen L."/>
            <person name="Okwuonu G."/>
            <person name="Ongeri F."/>
            <person name="Patil S."/>
            <person name="Petrosino J."/>
            <person name="Pham C."/>
            <person name="Pham P."/>
            <person name="Pu L.-L."/>
            <person name="Puazo M."/>
            <person name="Raj R."/>
            <person name="Reid J."/>
            <person name="Rouhana J."/>
            <person name="Saada N."/>
            <person name="Shang Y."/>
            <person name="Simmons D."/>
            <person name="Thornton R."/>
            <person name="Warren J."/>
            <person name="Weissenberger G."/>
            <person name="Zhang J."/>
            <person name="Zhang L."/>
            <person name="Zhou C."/>
            <person name="Zhu D."/>
            <person name="Muzny D."/>
            <person name="Worley K."/>
            <person name="Gibbs R."/>
        </authorList>
    </citation>
    <scope>NUCLEOTIDE SEQUENCE [LARGE SCALE GENOMIC DNA]</scope>
    <source>
        <strain evidence="2">DSM 44291</strain>
    </source>
</reference>
<feature type="transmembrane region" description="Helical" evidence="1">
    <location>
        <begin position="25"/>
        <end position="45"/>
    </location>
</feature>
<keyword evidence="1" id="KW-0472">Membrane</keyword>
<evidence type="ECO:0000313" key="2">
    <source>
        <dbReference type="EMBL" id="EEI16090.1"/>
    </source>
</evidence>
<gene>
    <name evidence="2" type="ORF">HMPREF0298_2185</name>
</gene>
<dbReference type="AlphaFoldDB" id="C0XUR5"/>
<dbReference type="Proteomes" id="UP000006196">
    <property type="component" value="Unassembled WGS sequence"/>
</dbReference>
<protein>
    <submittedName>
        <fullName evidence="2">Uncharacterized protein</fullName>
    </submittedName>
</protein>
<dbReference type="STRING" id="525263.HMPREF0298_2185"/>
<feature type="transmembrane region" description="Helical" evidence="1">
    <location>
        <begin position="51"/>
        <end position="73"/>
    </location>
</feature>
<evidence type="ECO:0000313" key="3">
    <source>
        <dbReference type="Proteomes" id="UP000006196"/>
    </source>
</evidence>
<evidence type="ECO:0000256" key="1">
    <source>
        <dbReference type="SAM" id="Phobius"/>
    </source>
</evidence>
<keyword evidence="3" id="KW-1185">Reference proteome</keyword>
<organism evidence="2 3">
    <name type="scientific">Corynebacterium lipophiloflavum (strain ATCC 700352 / DSM 44291 / CCUG 37336 / JCM 10383 / DMMZ 1944)</name>
    <dbReference type="NCBI Taxonomy" id="525263"/>
    <lineage>
        <taxon>Bacteria</taxon>
        <taxon>Bacillati</taxon>
        <taxon>Actinomycetota</taxon>
        <taxon>Actinomycetes</taxon>
        <taxon>Mycobacteriales</taxon>
        <taxon>Corynebacteriaceae</taxon>
        <taxon>Corynebacterium</taxon>
    </lineage>
</organism>
<keyword evidence="1" id="KW-1133">Transmembrane helix</keyword>
<sequence>MQSRRGVIDMEDKHKQVNRWDVESGWLLTVTVVAMLAATAASQFIDGGLGMAFAIGCVIIQLICIAHLGSLAATRNR</sequence>